<feature type="domain" description="Cell division protein FtsZ C-terminal" evidence="3">
    <location>
        <begin position="1"/>
        <end position="49"/>
    </location>
</feature>
<dbReference type="Pfam" id="PF12327">
    <property type="entry name" value="FtsZ_C"/>
    <property type="match status" value="1"/>
</dbReference>
<keyword evidence="4" id="KW-0131">Cell cycle</keyword>
<protein>
    <submittedName>
        <fullName evidence="4">Cell division protein FtsZ</fullName>
    </submittedName>
</protein>
<keyword evidence="4" id="KW-0132">Cell division</keyword>
<evidence type="ECO:0000256" key="2">
    <source>
        <dbReference type="ARBA" id="ARBA00023134"/>
    </source>
</evidence>
<name>T1BV61_9ZZZZ</name>
<gene>
    <name evidence="4" type="ORF">B1B_03066</name>
</gene>
<reference evidence="4" key="1">
    <citation type="submission" date="2013-08" db="EMBL/GenBank/DDBJ databases">
        <authorList>
            <person name="Mendez C."/>
            <person name="Richter M."/>
            <person name="Ferrer M."/>
            <person name="Sanchez J."/>
        </authorList>
    </citation>
    <scope>NUCLEOTIDE SEQUENCE</scope>
</reference>
<keyword evidence="1" id="KW-0547">Nucleotide-binding</keyword>
<dbReference type="Gene3D" id="3.30.1330.20">
    <property type="entry name" value="Tubulin/FtsZ, C-terminal domain"/>
    <property type="match status" value="1"/>
</dbReference>
<dbReference type="InterPro" id="IPR024757">
    <property type="entry name" value="FtsZ_C"/>
</dbReference>
<dbReference type="GO" id="GO:0005525">
    <property type="term" value="F:GTP binding"/>
    <property type="evidence" value="ECO:0007669"/>
    <property type="project" value="UniProtKB-KW"/>
</dbReference>
<evidence type="ECO:0000313" key="4">
    <source>
        <dbReference type="EMBL" id="EQD73732.1"/>
    </source>
</evidence>
<organism evidence="4">
    <name type="scientific">mine drainage metagenome</name>
    <dbReference type="NCBI Taxonomy" id="410659"/>
    <lineage>
        <taxon>unclassified sequences</taxon>
        <taxon>metagenomes</taxon>
        <taxon>ecological metagenomes</taxon>
    </lineage>
</organism>
<keyword evidence="2" id="KW-0342">GTP-binding</keyword>
<dbReference type="AlphaFoldDB" id="T1BV61"/>
<proteinExistence type="predicted"/>
<evidence type="ECO:0000259" key="3">
    <source>
        <dbReference type="Pfam" id="PF12327"/>
    </source>
</evidence>
<reference evidence="4" key="2">
    <citation type="journal article" date="2014" name="ISME J.">
        <title>Microbial stratification in low pH oxic and suboxic macroscopic growths along an acid mine drainage.</title>
        <authorList>
            <person name="Mendez-Garcia C."/>
            <person name="Mesa V."/>
            <person name="Sprenger R.R."/>
            <person name="Richter M."/>
            <person name="Diez M.S."/>
            <person name="Solano J."/>
            <person name="Bargiela R."/>
            <person name="Golyshina O.V."/>
            <person name="Manteca A."/>
            <person name="Ramos J.L."/>
            <person name="Gallego J.R."/>
            <person name="Llorente I."/>
            <person name="Martins Dos Santos V.A."/>
            <person name="Jensen O.N."/>
            <person name="Pelaez A.I."/>
            <person name="Sanchez J."/>
            <person name="Ferrer M."/>
        </authorList>
    </citation>
    <scope>NUCLEOTIDE SEQUENCE</scope>
</reference>
<accession>T1BV61</accession>
<dbReference type="GO" id="GO:0051301">
    <property type="term" value="P:cell division"/>
    <property type="evidence" value="ECO:0007669"/>
    <property type="project" value="UniProtKB-KW"/>
</dbReference>
<dbReference type="InterPro" id="IPR008280">
    <property type="entry name" value="Tub_FtsZ_C"/>
</dbReference>
<comment type="caution">
    <text evidence="4">The sequence shown here is derived from an EMBL/GenBank/DDBJ whole genome shotgun (WGS) entry which is preliminary data.</text>
</comment>
<dbReference type="EMBL" id="AUZY01001856">
    <property type="protein sequence ID" value="EQD73732.1"/>
    <property type="molecule type" value="Genomic_DNA"/>
</dbReference>
<feature type="non-terminal residue" evidence="4">
    <location>
        <position position="1"/>
    </location>
</feature>
<evidence type="ECO:0000256" key="1">
    <source>
        <dbReference type="ARBA" id="ARBA00022741"/>
    </source>
</evidence>
<dbReference type="SUPFAM" id="SSF55307">
    <property type="entry name" value="Tubulin C-terminal domain-like"/>
    <property type="match status" value="1"/>
</dbReference>
<sequence>PDMTVSEAQRASEVVQKAISPNARIIWGAAIDPTMRSTIRVMIVVTGVKSSQILGPSSSAARLDERIDRVR</sequence>
<dbReference type="InterPro" id="IPR037103">
    <property type="entry name" value="Tubulin/FtsZ-like_C"/>
</dbReference>